<dbReference type="GO" id="GO:0071014">
    <property type="term" value="C:post-mRNA release spliceosomal complex"/>
    <property type="evidence" value="ECO:0007669"/>
    <property type="project" value="TreeGrafter"/>
</dbReference>
<dbReference type="Pfam" id="PF23231">
    <property type="entry name" value="HAT_Syf1_CNRKL1_C"/>
    <property type="match status" value="1"/>
</dbReference>
<keyword evidence="5" id="KW-0747">Spliceosome</keyword>
<name>A0A200QHH5_MACCD</name>
<dbReference type="GO" id="GO:0000974">
    <property type="term" value="C:Prp19 complex"/>
    <property type="evidence" value="ECO:0007669"/>
    <property type="project" value="TreeGrafter"/>
</dbReference>
<evidence type="ECO:0000259" key="13">
    <source>
        <dbReference type="Pfam" id="PF23231"/>
    </source>
</evidence>
<dbReference type="OrthoDB" id="10067343at2759"/>
<dbReference type="FunFam" id="1.25.40.10:FF:000390">
    <property type="entry name" value="Tetratricopeptide repeat (TPR)-like superfamily protein"/>
    <property type="match status" value="1"/>
</dbReference>
<comment type="caution">
    <text evidence="15">The sequence shown here is derived from an EMBL/GenBank/DDBJ whole genome shotgun (WGS) entry which is preliminary data.</text>
</comment>
<dbReference type="FunFam" id="1.25.40.10:FF:000411">
    <property type="entry name" value="pre-mRNA-splicing factor SYF1"/>
    <property type="match status" value="1"/>
</dbReference>
<evidence type="ECO:0000256" key="2">
    <source>
        <dbReference type="ARBA" id="ARBA00008644"/>
    </source>
</evidence>
<gene>
    <name evidence="15" type="ORF">BVC80_1751g57</name>
</gene>
<comment type="similarity">
    <text evidence="2">Belongs to the crooked-neck family.</text>
</comment>
<dbReference type="FunCoup" id="A0A200QHH5">
    <property type="interactions" value="4082"/>
</dbReference>
<dbReference type="STRING" id="56857.A0A200QHH5"/>
<dbReference type="OMA" id="IWYNYLR"/>
<keyword evidence="7" id="KW-0508">mRNA splicing</keyword>
<dbReference type="InterPro" id="IPR003107">
    <property type="entry name" value="HAT"/>
</dbReference>
<dbReference type="InterPro" id="IPR045075">
    <property type="entry name" value="Syf1-like"/>
</dbReference>
<evidence type="ECO:0000256" key="7">
    <source>
        <dbReference type="ARBA" id="ARBA00023187"/>
    </source>
</evidence>
<keyword evidence="16" id="KW-1185">Reference proteome</keyword>
<keyword evidence="6" id="KW-0677">Repeat</keyword>
<evidence type="ECO:0000256" key="1">
    <source>
        <dbReference type="ARBA" id="ARBA00004123"/>
    </source>
</evidence>
<evidence type="ECO:0000259" key="12">
    <source>
        <dbReference type="Pfam" id="PF23220"/>
    </source>
</evidence>
<dbReference type="PANTHER" id="PTHR11246:SF5">
    <property type="entry name" value="PRE-MRNA-SPLICING FACTOR SYF1"/>
    <property type="match status" value="1"/>
</dbReference>
<dbReference type="InterPro" id="IPR055430">
    <property type="entry name" value="HAT_Syf1_CNRKL1_C"/>
</dbReference>
<dbReference type="Proteomes" id="UP000195402">
    <property type="component" value="Unassembled WGS sequence"/>
</dbReference>
<feature type="compositionally biased region" description="Acidic residues" evidence="11">
    <location>
        <begin position="853"/>
        <end position="868"/>
    </location>
</feature>
<sequence length="918" mass="107037">MSISSELYPSQEDLLYEEEILRNPFSLKLWWRYLIARNESPFKKRAVIYERALKALPGSYKLWYAYLRERLEIVRNLPVTHSQYESLNNTFERALVTMHKMPRIWVMYLQTLTDQKLVTRTRRTFDRALCALPVTQHERVWEPYLIFVSQRGIPIETSLRVYRRYLKFDPNHIEDFIEFLVNSKLWQEAAERLAGVLNDDQFYSIKGKTKHQLWLELCDLLTNHATEVSGLKVDAIIRGGIRKFTDEVGRLWTSLADYYIRRGLFEKARDIFEEGMTTVVTVRDFSVIFDAYSRFEESTLAAKMETLDLSDGEEENDDVPEEEEEEDGRSDYSLSIAKFTKKILHGFWLNADNDVDLRLARLEHLMDRRPELANSVLLRQNPHNVEQWHRRVKLFEGNPTRQILTYTEAVRTVDPMKAVGKPHTLWVAFAKLYEDHKDVANARVIFDKAVQVNYKTVDNLASVWCEWAEMELRHKNFKGALELMRRATAEPSVEVKRRVAADGNEPVQMKLHRSLRLWTFYVDLEESLGNLESTRAVYERILDLKIATPQIIINYALLLEEHKYFEDAFKVYERGVKIFKYPHVKDIWVTYLSKFVKRYGKSKLERARELFEHAVEKAPAEDVKPLYLQYAKLEEDYGLAKRAMKVYDQAAKALPDKEKLSMYEIYIARAAEIFGVPKTREIYEQAIESGLPDKDVKTMCMKYADLEKSLGEIDRARAIYIFSSQFADPRSDSDFWNRWHEFEVQHGNEDTFREMLRIKRSVSASYSQTHFILPEYLMQKDSRLNLEETVDTLKRAGVPEDEMANLERQLAPAAVAPAKDSNRKLGFVSAGVESQPGVIRTPDGGRKVTANQEDIELPEDDSDDDGDEIVEIAQKDVPAAVFGDLAQQVEQSREEDAQARESESKLGALERIKRQRRV</sequence>
<dbReference type="FunFam" id="1.25.40.10:FF:000038">
    <property type="entry name" value="Putative pre-mRNA-splicing factor SYF1"/>
    <property type="match status" value="1"/>
</dbReference>
<feature type="domain" description="Pre-mRNA-splicing factor Syf1/CRNKL1-like C-terminal HAT-repeats" evidence="13">
    <location>
        <begin position="415"/>
        <end position="809"/>
    </location>
</feature>
<dbReference type="SMART" id="SM00386">
    <property type="entry name" value="HAT"/>
    <property type="match status" value="10"/>
</dbReference>
<dbReference type="Pfam" id="PF23220">
    <property type="entry name" value="HAT_Syf1_M"/>
    <property type="match status" value="1"/>
</dbReference>
<proteinExistence type="inferred from homology"/>
<feature type="region of interest" description="Disordered" evidence="11">
    <location>
        <begin position="881"/>
        <end position="918"/>
    </location>
</feature>
<dbReference type="Pfam" id="PF23233">
    <property type="entry name" value="HAT_Syf1_CNRKL1_N"/>
    <property type="match status" value="1"/>
</dbReference>
<feature type="region of interest" description="Disordered" evidence="11">
    <location>
        <begin position="836"/>
        <end position="868"/>
    </location>
</feature>
<keyword evidence="4" id="KW-0507">mRNA processing</keyword>
<dbReference type="PANTHER" id="PTHR11246">
    <property type="entry name" value="PRE-MRNA SPLICING FACTOR"/>
    <property type="match status" value="1"/>
</dbReference>
<evidence type="ECO:0000256" key="3">
    <source>
        <dbReference type="ARBA" id="ARBA00011524"/>
    </source>
</evidence>
<dbReference type="InParanoid" id="A0A200QHH5"/>
<dbReference type="InterPro" id="IPR011990">
    <property type="entry name" value="TPR-like_helical_dom_sf"/>
</dbReference>
<dbReference type="FunFam" id="1.25.40.10:FF:000182">
    <property type="entry name" value="Pre-mRNA-splicing factor SYF1"/>
    <property type="match status" value="1"/>
</dbReference>
<dbReference type="GO" id="GO:0000349">
    <property type="term" value="P:generation of catalytic spliceosome for first transesterification step"/>
    <property type="evidence" value="ECO:0007669"/>
    <property type="project" value="TreeGrafter"/>
</dbReference>
<feature type="compositionally biased region" description="Acidic residues" evidence="11">
    <location>
        <begin position="308"/>
        <end position="328"/>
    </location>
</feature>
<dbReference type="SUPFAM" id="SSF48452">
    <property type="entry name" value="TPR-like"/>
    <property type="match status" value="5"/>
</dbReference>
<reference evidence="15 16" key="1">
    <citation type="journal article" date="2017" name="Mol. Plant">
        <title>The Genome of Medicinal Plant Macleaya cordata Provides New Insights into Benzylisoquinoline Alkaloids Metabolism.</title>
        <authorList>
            <person name="Liu X."/>
            <person name="Liu Y."/>
            <person name="Huang P."/>
            <person name="Ma Y."/>
            <person name="Qing Z."/>
            <person name="Tang Q."/>
            <person name="Cao H."/>
            <person name="Cheng P."/>
            <person name="Zheng Y."/>
            <person name="Yuan Z."/>
            <person name="Zhou Y."/>
            <person name="Liu J."/>
            <person name="Tang Z."/>
            <person name="Zhuo Y."/>
            <person name="Zhang Y."/>
            <person name="Yu L."/>
            <person name="Huang J."/>
            <person name="Yang P."/>
            <person name="Peng Q."/>
            <person name="Zhang J."/>
            <person name="Jiang W."/>
            <person name="Zhang Z."/>
            <person name="Lin K."/>
            <person name="Ro D.K."/>
            <person name="Chen X."/>
            <person name="Xiong X."/>
            <person name="Shang Y."/>
            <person name="Huang S."/>
            <person name="Zeng J."/>
        </authorList>
    </citation>
    <scope>NUCLEOTIDE SEQUENCE [LARGE SCALE GENOMIC DNA]</scope>
    <source>
        <strain evidence="16">cv. BLH2017</strain>
        <tissue evidence="15">Root</tissue>
    </source>
</reference>
<evidence type="ECO:0000313" key="16">
    <source>
        <dbReference type="Proteomes" id="UP000195402"/>
    </source>
</evidence>
<evidence type="ECO:0000256" key="4">
    <source>
        <dbReference type="ARBA" id="ARBA00022664"/>
    </source>
</evidence>
<feature type="region of interest" description="Disordered" evidence="11">
    <location>
        <begin position="307"/>
        <end position="331"/>
    </location>
</feature>
<dbReference type="Gene3D" id="1.25.40.10">
    <property type="entry name" value="Tetratricopeptide repeat domain"/>
    <property type="match status" value="5"/>
</dbReference>
<evidence type="ECO:0000256" key="5">
    <source>
        <dbReference type="ARBA" id="ARBA00022728"/>
    </source>
</evidence>
<dbReference type="InterPro" id="IPR055433">
    <property type="entry name" value="HAT_Syf1-like_N"/>
</dbReference>
<dbReference type="AlphaFoldDB" id="A0A200QHH5"/>
<evidence type="ECO:0000256" key="9">
    <source>
        <dbReference type="ARBA" id="ARBA00039472"/>
    </source>
</evidence>
<evidence type="ECO:0000259" key="14">
    <source>
        <dbReference type="Pfam" id="PF23233"/>
    </source>
</evidence>
<evidence type="ECO:0000256" key="8">
    <source>
        <dbReference type="ARBA" id="ARBA00023242"/>
    </source>
</evidence>
<feature type="domain" description="Pre-mRNA-splicing factor SYF1 central HAT repeats" evidence="12">
    <location>
        <begin position="173"/>
        <end position="413"/>
    </location>
</feature>
<protein>
    <recommendedName>
        <fullName evidence="9">Pre-mRNA-splicing factor SYF1</fullName>
    </recommendedName>
    <alternativeName>
        <fullName evidence="10">Pre-mRNA-splicing factor syf1</fullName>
    </alternativeName>
</protein>
<accession>A0A200QHH5</accession>
<feature type="domain" description="Pre-mRNA-splicing factor Syf1-like N-terminal HAT-repeats" evidence="14">
    <location>
        <begin position="12"/>
        <end position="171"/>
    </location>
</feature>
<dbReference type="GO" id="GO:0071007">
    <property type="term" value="C:U2-type catalytic step 2 spliceosome"/>
    <property type="evidence" value="ECO:0007669"/>
    <property type="project" value="TreeGrafter"/>
</dbReference>
<evidence type="ECO:0000256" key="11">
    <source>
        <dbReference type="SAM" id="MobiDB-lite"/>
    </source>
</evidence>
<feature type="compositionally biased region" description="Basic and acidic residues" evidence="11">
    <location>
        <begin position="891"/>
        <end position="912"/>
    </location>
</feature>
<evidence type="ECO:0000256" key="10">
    <source>
        <dbReference type="ARBA" id="ARBA00067212"/>
    </source>
</evidence>
<evidence type="ECO:0000313" key="15">
    <source>
        <dbReference type="EMBL" id="OVA09902.1"/>
    </source>
</evidence>
<dbReference type="FunFam" id="1.25.40.10:FF:000023">
    <property type="entry name" value="Pre-mRNA-splicing factor SYF1"/>
    <property type="match status" value="1"/>
</dbReference>
<comment type="subunit">
    <text evidence="3">Associated with the spliceosome.</text>
</comment>
<comment type="subcellular location">
    <subcellularLocation>
        <location evidence="1">Nucleus</location>
    </subcellularLocation>
</comment>
<organism evidence="15 16">
    <name type="scientific">Macleaya cordata</name>
    <name type="common">Five-seeded plume-poppy</name>
    <name type="synonym">Bocconia cordata</name>
    <dbReference type="NCBI Taxonomy" id="56857"/>
    <lineage>
        <taxon>Eukaryota</taxon>
        <taxon>Viridiplantae</taxon>
        <taxon>Streptophyta</taxon>
        <taxon>Embryophyta</taxon>
        <taxon>Tracheophyta</taxon>
        <taxon>Spermatophyta</taxon>
        <taxon>Magnoliopsida</taxon>
        <taxon>Ranunculales</taxon>
        <taxon>Papaveraceae</taxon>
        <taxon>Papaveroideae</taxon>
        <taxon>Macleaya</taxon>
    </lineage>
</organism>
<dbReference type="EMBL" id="MVGT01002043">
    <property type="protein sequence ID" value="OVA09902.1"/>
    <property type="molecule type" value="Genomic_DNA"/>
</dbReference>
<evidence type="ECO:0000256" key="6">
    <source>
        <dbReference type="ARBA" id="ARBA00022737"/>
    </source>
</evidence>
<dbReference type="InterPro" id="IPR056350">
    <property type="entry name" value="HAT_Syf1_central"/>
</dbReference>
<keyword evidence="8" id="KW-0539">Nucleus</keyword>